<organism evidence="1 3">
    <name type="scientific">Clostridium septicum</name>
    <dbReference type="NCBI Taxonomy" id="1504"/>
    <lineage>
        <taxon>Bacteria</taxon>
        <taxon>Bacillati</taxon>
        <taxon>Bacillota</taxon>
        <taxon>Clostridia</taxon>
        <taxon>Eubacteriales</taxon>
        <taxon>Clostridiaceae</taxon>
        <taxon>Clostridium</taxon>
    </lineage>
</organism>
<dbReference type="EMBL" id="CP099799">
    <property type="protein sequence ID" value="USS01887.1"/>
    <property type="molecule type" value="Genomic_DNA"/>
</dbReference>
<keyword evidence="4" id="KW-1185">Reference proteome</keyword>
<evidence type="ECO:0000313" key="3">
    <source>
        <dbReference type="Proteomes" id="UP000280586"/>
    </source>
</evidence>
<reference evidence="1 3" key="1">
    <citation type="submission" date="2017-09" db="EMBL/GenBank/DDBJ databases">
        <authorList>
            <person name="Thomas P."/>
            <person name="Seyboldt C."/>
        </authorList>
    </citation>
    <scope>NUCLEOTIDE SEQUENCE [LARGE SCALE GENOMIC DNA]</scope>
    <source>
        <strain evidence="1 3">DSM 7534</strain>
    </source>
</reference>
<proteinExistence type="predicted"/>
<protein>
    <submittedName>
        <fullName evidence="1">Uncharacterized protein</fullName>
    </submittedName>
</protein>
<name>A0A9N7PJZ1_CLOSE</name>
<dbReference type="EMBL" id="CP023671">
    <property type="protein sequence ID" value="AYE35291.1"/>
    <property type="molecule type" value="Genomic_DNA"/>
</dbReference>
<dbReference type="Proteomes" id="UP000280586">
    <property type="component" value="Chromosome"/>
</dbReference>
<evidence type="ECO:0000313" key="1">
    <source>
        <dbReference type="EMBL" id="AYE35291.1"/>
    </source>
</evidence>
<evidence type="ECO:0000313" key="2">
    <source>
        <dbReference type="EMBL" id="USS01887.1"/>
    </source>
</evidence>
<reference evidence="2" key="2">
    <citation type="submission" date="2022-06" db="EMBL/GenBank/DDBJ databases">
        <authorList>
            <person name="Holder M.E."/>
            <person name="Ajami N.J."/>
            <person name="Petrosino J.F."/>
        </authorList>
    </citation>
    <scope>NUCLEOTIDE SEQUENCE</scope>
    <source>
        <strain evidence="2">RMA 8861</strain>
    </source>
</reference>
<sequence>MSRYSNTSKVAKCGAVDSKYFRNTDKFEKDVQAKIDKTEEFKNKIRELILLDPNLIELKEEFGI</sequence>
<dbReference type="Proteomes" id="UP001055437">
    <property type="component" value="Chromosome"/>
</dbReference>
<dbReference type="RefSeq" id="WP_120140930.1">
    <property type="nucleotide sequence ID" value="NZ_CP023671.1"/>
</dbReference>
<gene>
    <name evidence="1" type="ORF">CP523_13130</name>
    <name evidence="2" type="ORF">NH397_05510</name>
</gene>
<evidence type="ECO:0000313" key="4">
    <source>
        <dbReference type="Proteomes" id="UP001055437"/>
    </source>
</evidence>
<dbReference type="GeneID" id="303561629"/>
<dbReference type="KEGG" id="csep:CP523_13130"/>
<accession>A0A9N7PJZ1</accession>
<dbReference type="AlphaFoldDB" id="A0A9N7PJZ1"/>